<reference evidence="2 3" key="1">
    <citation type="submission" date="2024-05" db="EMBL/GenBank/DDBJ databases">
        <title>Genetic variation in Jamaican populations of the coffee berry borer (Hypothenemus hampei).</title>
        <authorList>
            <person name="Errbii M."/>
            <person name="Myrie A."/>
        </authorList>
    </citation>
    <scope>NUCLEOTIDE SEQUENCE [LARGE SCALE GENOMIC DNA]</scope>
    <source>
        <strain evidence="2">JA-Hopewell-2020-01-JO</strain>
        <tissue evidence="2">Whole body</tissue>
    </source>
</reference>
<sequence length="198" mass="23719">MRFSKFFYTMSKAERVAMGAYWTKTIEKEAALRSLWFRKNEARLNEIANKIPSKIVNEDVKEKIKQERLAAFQNSKKNIRIKREPLTLDFNGNIQDIMKPVNPAIKKLIYTGANRDGRINYLNERVKLLPKDRYYFRECTSWDYGWNILDKSKIVQAREFGRKQIIKETFYRRRGIERDPDWYREPAINLTFCTSCKL</sequence>
<evidence type="ECO:0000313" key="3">
    <source>
        <dbReference type="Proteomes" id="UP001566132"/>
    </source>
</evidence>
<proteinExistence type="predicted"/>
<dbReference type="PANTHER" id="PTHR35826:SF1">
    <property type="entry name" value="PROTEIN ATP6V1FNB-LIKE"/>
    <property type="match status" value="1"/>
</dbReference>
<feature type="domain" description="Sperm microtubule inner protein 1 C-terminal" evidence="1">
    <location>
        <begin position="71"/>
        <end position="180"/>
    </location>
</feature>
<gene>
    <name evidence="2" type="ORF">ABEB36_015582</name>
</gene>
<name>A0ABD1DZC2_HYPHA</name>
<organism evidence="2 3">
    <name type="scientific">Hypothenemus hampei</name>
    <name type="common">Coffee berry borer</name>
    <dbReference type="NCBI Taxonomy" id="57062"/>
    <lineage>
        <taxon>Eukaryota</taxon>
        <taxon>Metazoa</taxon>
        <taxon>Ecdysozoa</taxon>
        <taxon>Arthropoda</taxon>
        <taxon>Hexapoda</taxon>
        <taxon>Insecta</taxon>
        <taxon>Pterygota</taxon>
        <taxon>Neoptera</taxon>
        <taxon>Endopterygota</taxon>
        <taxon>Coleoptera</taxon>
        <taxon>Polyphaga</taxon>
        <taxon>Cucujiformia</taxon>
        <taxon>Curculionidae</taxon>
        <taxon>Scolytinae</taxon>
        <taxon>Hypothenemus</taxon>
    </lineage>
</organism>
<dbReference type="InterPro" id="IPR054323">
    <property type="entry name" value="SPMIP1_C"/>
</dbReference>
<protein>
    <recommendedName>
        <fullName evidence="1">Sperm microtubule inner protein 1 C-terminal domain-containing protein</fullName>
    </recommendedName>
</protein>
<dbReference type="EMBL" id="JBDJPC010000019">
    <property type="protein sequence ID" value="KAL1487746.1"/>
    <property type="molecule type" value="Genomic_DNA"/>
</dbReference>
<dbReference type="AlphaFoldDB" id="A0ABD1DZC2"/>
<dbReference type="Pfam" id="PF22589">
    <property type="entry name" value="SPMIP1"/>
    <property type="match status" value="1"/>
</dbReference>
<dbReference type="Proteomes" id="UP001566132">
    <property type="component" value="Unassembled WGS sequence"/>
</dbReference>
<dbReference type="PANTHER" id="PTHR35826">
    <property type="entry name" value="PROTEIN ATP6V1FNB-LIKE"/>
    <property type="match status" value="1"/>
</dbReference>
<evidence type="ECO:0000313" key="2">
    <source>
        <dbReference type="EMBL" id="KAL1487746.1"/>
    </source>
</evidence>
<comment type="caution">
    <text evidence="2">The sequence shown here is derived from an EMBL/GenBank/DDBJ whole genome shotgun (WGS) entry which is preliminary data.</text>
</comment>
<evidence type="ECO:0000259" key="1">
    <source>
        <dbReference type="Pfam" id="PF22589"/>
    </source>
</evidence>
<accession>A0ABD1DZC2</accession>
<keyword evidence="3" id="KW-1185">Reference proteome</keyword>